<evidence type="ECO:0000256" key="1">
    <source>
        <dbReference type="SAM" id="Phobius"/>
    </source>
</evidence>
<proteinExistence type="predicted"/>
<dbReference type="EMBL" id="BMKK01000009">
    <property type="protein sequence ID" value="GGD71099.1"/>
    <property type="molecule type" value="Genomic_DNA"/>
</dbReference>
<organism evidence="2 3">
    <name type="scientific">Emticicia aquatilis</name>
    <dbReference type="NCBI Taxonomy" id="1537369"/>
    <lineage>
        <taxon>Bacteria</taxon>
        <taxon>Pseudomonadati</taxon>
        <taxon>Bacteroidota</taxon>
        <taxon>Cytophagia</taxon>
        <taxon>Cytophagales</taxon>
        <taxon>Leadbetterellaceae</taxon>
        <taxon>Emticicia</taxon>
    </lineage>
</organism>
<keyword evidence="3" id="KW-1185">Reference proteome</keyword>
<keyword evidence="1" id="KW-0812">Transmembrane</keyword>
<sequence length="173" mass="19230">MKSKFFILSSTLIVFIISTTLLGFKSKKKLSIDGVWTFIEVQTVKPNGRYTSTYPKESVAIFSDNHYSFCWTSHVSTIHSWQIADSVKLNRFNQSIINTGTFELKDSILTTKALLAMNPMFVNGLAKFKCSFSGDTLILTGLSVTSSDKIPHPIYAGGSHIVNKLLKVNSKPN</sequence>
<keyword evidence="1" id="KW-0472">Membrane</keyword>
<dbReference type="AlphaFoldDB" id="A0A917DU31"/>
<dbReference type="Proteomes" id="UP000609064">
    <property type="component" value="Unassembled WGS sequence"/>
</dbReference>
<evidence type="ECO:0000313" key="3">
    <source>
        <dbReference type="Proteomes" id="UP000609064"/>
    </source>
</evidence>
<comment type="caution">
    <text evidence="2">The sequence shown here is derived from an EMBL/GenBank/DDBJ whole genome shotgun (WGS) entry which is preliminary data.</text>
</comment>
<reference evidence="2" key="2">
    <citation type="submission" date="2020-09" db="EMBL/GenBank/DDBJ databases">
        <authorList>
            <person name="Sun Q."/>
            <person name="Zhou Y."/>
        </authorList>
    </citation>
    <scope>NUCLEOTIDE SEQUENCE</scope>
    <source>
        <strain evidence="2">CGMCC 1.15958</strain>
    </source>
</reference>
<protein>
    <recommendedName>
        <fullName evidence="4">Lipocalin-like domain-containing protein</fullName>
    </recommendedName>
</protein>
<evidence type="ECO:0008006" key="4">
    <source>
        <dbReference type="Google" id="ProtNLM"/>
    </source>
</evidence>
<feature type="transmembrane region" description="Helical" evidence="1">
    <location>
        <begin position="6"/>
        <end position="24"/>
    </location>
</feature>
<dbReference type="RefSeq" id="WP_188768557.1">
    <property type="nucleotide sequence ID" value="NZ_BMKK01000009.1"/>
</dbReference>
<gene>
    <name evidence="2" type="ORF">GCM10011514_39000</name>
</gene>
<keyword evidence="1" id="KW-1133">Transmembrane helix</keyword>
<name>A0A917DU31_9BACT</name>
<accession>A0A917DU31</accession>
<reference evidence="2" key="1">
    <citation type="journal article" date="2014" name="Int. J. Syst. Evol. Microbiol.">
        <title>Complete genome sequence of Corynebacterium casei LMG S-19264T (=DSM 44701T), isolated from a smear-ripened cheese.</title>
        <authorList>
            <consortium name="US DOE Joint Genome Institute (JGI-PGF)"/>
            <person name="Walter F."/>
            <person name="Albersmeier A."/>
            <person name="Kalinowski J."/>
            <person name="Ruckert C."/>
        </authorList>
    </citation>
    <scope>NUCLEOTIDE SEQUENCE</scope>
    <source>
        <strain evidence="2">CGMCC 1.15958</strain>
    </source>
</reference>
<evidence type="ECO:0000313" key="2">
    <source>
        <dbReference type="EMBL" id="GGD71099.1"/>
    </source>
</evidence>